<name>A0ABP1L2P0_9EUKA</name>
<protein>
    <submittedName>
        <fullName evidence="1">Leucine-rich_repeat domain superfamily</fullName>
    </submittedName>
</protein>
<dbReference type="Gene3D" id="3.80.10.10">
    <property type="entry name" value="Ribonuclease Inhibitor"/>
    <property type="match status" value="1"/>
</dbReference>
<keyword evidence="2" id="KW-1185">Reference proteome</keyword>
<dbReference type="EMBL" id="CAXDID020000306">
    <property type="protein sequence ID" value="CAL6074270.1"/>
    <property type="molecule type" value="Genomic_DNA"/>
</dbReference>
<evidence type="ECO:0000313" key="1">
    <source>
        <dbReference type="EMBL" id="CAL6074270.1"/>
    </source>
</evidence>
<evidence type="ECO:0000313" key="2">
    <source>
        <dbReference type="Proteomes" id="UP001642409"/>
    </source>
</evidence>
<proteinExistence type="predicted"/>
<dbReference type="SUPFAM" id="SSF52058">
    <property type="entry name" value="L domain-like"/>
    <property type="match status" value="1"/>
</dbReference>
<gene>
    <name evidence="1" type="ORF">HINF_LOCUS56592</name>
</gene>
<accession>A0ABP1L2P0</accession>
<sequence length="107" mass="12442">MYCENVTLLRVPKTLKVIIVQFAKLKSVKGIEFAAGLERVHLYNNDIVNIEHLRGLKKVTNLQLHENKITEFAAVQGNKDNGQYARQYDIMCQKQPTQQEIEESRLW</sequence>
<organism evidence="1 2">
    <name type="scientific">Hexamita inflata</name>
    <dbReference type="NCBI Taxonomy" id="28002"/>
    <lineage>
        <taxon>Eukaryota</taxon>
        <taxon>Metamonada</taxon>
        <taxon>Diplomonadida</taxon>
        <taxon>Hexamitidae</taxon>
        <taxon>Hexamitinae</taxon>
        <taxon>Hexamita</taxon>
    </lineage>
</organism>
<dbReference type="Proteomes" id="UP001642409">
    <property type="component" value="Unassembled WGS sequence"/>
</dbReference>
<comment type="caution">
    <text evidence="1">The sequence shown here is derived from an EMBL/GenBank/DDBJ whole genome shotgun (WGS) entry which is preliminary data.</text>
</comment>
<dbReference type="InterPro" id="IPR032675">
    <property type="entry name" value="LRR_dom_sf"/>
</dbReference>
<reference evidence="1 2" key="1">
    <citation type="submission" date="2024-07" db="EMBL/GenBank/DDBJ databases">
        <authorList>
            <person name="Akdeniz Z."/>
        </authorList>
    </citation>
    <scope>NUCLEOTIDE SEQUENCE [LARGE SCALE GENOMIC DNA]</scope>
</reference>